<dbReference type="EMBL" id="UOEC01000200">
    <property type="protein sequence ID" value="VAW02582.1"/>
    <property type="molecule type" value="Genomic_DNA"/>
</dbReference>
<dbReference type="SUPFAM" id="SSF46689">
    <property type="entry name" value="Homeodomain-like"/>
    <property type="match status" value="1"/>
</dbReference>
<dbReference type="PROSITE" id="PS50977">
    <property type="entry name" value="HTH_TETR_2"/>
    <property type="match status" value="1"/>
</dbReference>
<evidence type="ECO:0000256" key="1">
    <source>
        <dbReference type="ARBA" id="ARBA00023015"/>
    </source>
</evidence>
<dbReference type="SUPFAM" id="SSF48498">
    <property type="entry name" value="Tetracyclin repressor-like, C-terminal domain"/>
    <property type="match status" value="1"/>
</dbReference>
<evidence type="ECO:0000259" key="4">
    <source>
        <dbReference type="PROSITE" id="PS50977"/>
    </source>
</evidence>
<evidence type="ECO:0000256" key="3">
    <source>
        <dbReference type="ARBA" id="ARBA00023163"/>
    </source>
</evidence>
<reference evidence="5" key="1">
    <citation type="submission" date="2018-06" db="EMBL/GenBank/DDBJ databases">
        <authorList>
            <person name="Zhirakovskaya E."/>
        </authorList>
    </citation>
    <scope>NUCLEOTIDE SEQUENCE</scope>
</reference>
<sequence length="189" mass="21276">MRTSKQDELVEKALTIFNRNGFHATGMDMLARQTGISKTSMYKYFATKEDLILATLKLRDEKFLRWFTVRVEELAATPEKQLLAIFDVLAEWFAQPEFSNCMFIKATAEYQSPDHSIHQQAARHKKQKLAYITKLAKAAKYPNPTTIARHLMLLIEGATVIAHIGFTKNPAGDAKSAAQNTLANAEKTA</sequence>
<evidence type="ECO:0000313" key="5">
    <source>
        <dbReference type="EMBL" id="VAW02582.1"/>
    </source>
</evidence>
<feature type="domain" description="HTH tetR-type" evidence="4">
    <location>
        <begin position="3"/>
        <end position="63"/>
    </location>
</feature>
<dbReference type="PANTHER" id="PTHR47506">
    <property type="entry name" value="TRANSCRIPTIONAL REGULATORY PROTEIN"/>
    <property type="match status" value="1"/>
</dbReference>
<dbReference type="GO" id="GO:0003677">
    <property type="term" value="F:DNA binding"/>
    <property type="evidence" value="ECO:0007669"/>
    <property type="project" value="UniProtKB-KW"/>
</dbReference>
<proteinExistence type="predicted"/>
<dbReference type="PRINTS" id="PR00455">
    <property type="entry name" value="HTHTETR"/>
</dbReference>
<dbReference type="InterPro" id="IPR036271">
    <property type="entry name" value="Tet_transcr_reg_TetR-rel_C_sf"/>
</dbReference>
<dbReference type="Gene3D" id="1.10.357.10">
    <property type="entry name" value="Tetracycline Repressor, domain 2"/>
    <property type="match status" value="1"/>
</dbReference>
<keyword evidence="3" id="KW-0804">Transcription</keyword>
<keyword evidence="1" id="KW-0805">Transcription regulation</keyword>
<gene>
    <name evidence="5" type="ORF">MNBD_ALPHA08-866</name>
</gene>
<dbReference type="PANTHER" id="PTHR47506:SF1">
    <property type="entry name" value="HTH-TYPE TRANSCRIPTIONAL REGULATOR YJDC"/>
    <property type="match status" value="1"/>
</dbReference>
<dbReference type="InterPro" id="IPR001647">
    <property type="entry name" value="HTH_TetR"/>
</dbReference>
<keyword evidence="2" id="KW-0238">DNA-binding</keyword>
<evidence type="ECO:0000256" key="2">
    <source>
        <dbReference type="ARBA" id="ARBA00023125"/>
    </source>
</evidence>
<dbReference type="Pfam" id="PF00440">
    <property type="entry name" value="TetR_N"/>
    <property type="match status" value="1"/>
</dbReference>
<dbReference type="InterPro" id="IPR009057">
    <property type="entry name" value="Homeodomain-like_sf"/>
</dbReference>
<protein>
    <submittedName>
        <fullName evidence="5">Transcriptional regulator, AcrR family</fullName>
    </submittedName>
</protein>
<name>A0A3B0SJM7_9ZZZZ</name>
<accession>A0A3B0SJM7</accession>
<dbReference type="AlphaFoldDB" id="A0A3B0SJM7"/>
<organism evidence="5">
    <name type="scientific">hydrothermal vent metagenome</name>
    <dbReference type="NCBI Taxonomy" id="652676"/>
    <lineage>
        <taxon>unclassified sequences</taxon>
        <taxon>metagenomes</taxon>
        <taxon>ecological metagenomes</taxon>
    </lineage>
</organism>